<dbReference type="AlphaFoldDB" id="W9RE31"/>
<dbReference type="Proteomes" id="UP000030645">
    <property type="component" value="Unassembled WGS sequence"/>
</dbReference>
<name>W9RE31_9ROSA</name>
<evidence type="ECO:0000313" key="1">
    <source>
        <dbReference type="EMBL" id="EXB52392.1"/>
    </source>
</evidence>
<sequence length="73" mass="8046">MKPIIAIKFPITPINFPFKTLTLSSKLTTPSSSSWGPSAQINPPRCPLLDGLHKWDPIHLCALEDPPILTLID</sequence>
<accession>W9RE31</accession>
<gene>
    <name evidence="1" type="ORF">L484_012037</name>
</gene>
<dbReference type="EMBL" id="KE344066">
    <property type="protein sequence ID" value="EXB52392.1"/>
    <property type="molecule type" value="Genomic_DNA"/>
</dbReference>
<protein>
    <submittedName>
        <fullName evidence="1">Uncharacterized protein</fullName>
    </submittedName>
</protein>
<evidence type="ECO:0000313" key="2">
    <source>
        <dbReference type="Proteomes" id="UP000030645"/>
    </source>
</evidence>
<reference evidence="2" key="1">
    <citation type="submission" date="2013-01" db="EMBL/GenBank/DDBJ databases">
        <title>Draft Genome Sequence of a Mulberry Tree, Morus notabilis C.K. Schneid.</title>
        <authorList>
            <person name="He N."/>
            <person name="Zhao S."/>
        </authorList>
    </citation>
    <scope>NUCLEOTIDE SEQUENCE</scope>
</reference>
<organism evidence="1 2">
    <name type="scientific">Morus notabilis</name>
    <dbReference type="NCBI Taxonomy" id="981085"/>
    <lineage>
        <taxon>Eukaryota</taxon>
        <taxon>Viridiplantae</taxon>
        <taxon>Streptophyta</taxon>
        <taxon>Embryophyta</taxon>
        <taxon>Tracheophyta</taxon>
        <taxon>Spermatophyta</taxon>
        <taxon>Magnoliopsida</taxon>
        <taxon>eudicotyledons</taxon>
        <taxon>Gunneridae</taxon>
        <taxon>Pentapetalae</taxon>
        <taxon>rosids</taxon>
        <taxon>fabids</taxon>
        <taxon>Rosales</taxon>
        <taxon>Moraceae</taxon>
        <taxon>Moreae</taxon>
        <taxon>Morus</taxon>
    </lineage>
</organism>
<keyword evidence="2" id="KW-1185">Reference proteome</keyword>
<proteinExistence type="predicted"/>